<gene>
    <name evidence="17" type="primary">DYNC1H1</name>
</gene>
<feature type="domain" description="AAA+ ATPase" evidence="16">
    <location>
        <begin position="2545"/>
        <end position="2695"/>
    </location>
</feature>
<dbReference type="FunFam" id="1.20.920.30:FF:000001">
    <property type="entry name" value="Cytoplasmic dynein heavy chain 1"/>
    <property type="match status" value="1"/>
</dbReference>
<dbReference type="FunFam" id="3.40.50.300:FF:000071">
    <property type="entry name" value="Cytoplasmic dynein heavy chain 1"/>
    <property type="match status" value="1"/>
</dbReference>
<dbReference type="InterPro" id="IPR035706">
    <property type="entry name" value="AAA_9"/>
</dbReference>
<dbReference type="InterPro" id="IPR004273">
    <property type="entry name" value="Dynein_heavy_D6_P-loop"/>
</dbReference>
<dbReference type="Pfam" id="PF03028">
    <property type="entry name" value="Dynein_heavy"/>
    <property type="match status" value="1"/>
</dbReference>
<dbReference type="FunFam" id="1.10.8.710:FF:000005">
    <property type="entry name" value="Cytoplasmic dynein heavy chain 1"/>
    <property type="match status" value="1"/>
</dbReference>
<keyword evidence="6" id="KW-0493">Microtubule</keyword>
<dbReference type="InterPro" id="IPR041658">
    <property type="entry name" value="AAA_lid_11"/>
</dbReference>
<feature type="domain" description="AAA+ ATPase" evidence="16">
    <location>
        <begin position="2887"/>
        <end position="3053"/>
    </location>
</feature>
<dbReference type="PANTHER" id="PTHR46532">
    <property type="entry name" value="MALE FERTILITY FACTOR KL5"/>
    <property type="match status" value="1"/>
</dbReference>
<dbReference type="GO" id="GO:0007018">
    <property type="term" value="P:microtubule-based movement"/>
    <property type="evidence" value="ECO:0007669"/>
    <property type="project" value="InterPro"/>
</dbReference>
<dbReference type="Gene3D" id="3.10.490.20">
    <property type="match status" value="1"/>
</dbReference>
<evidence type="ECO:0000256" key="3">
    <source>
        <dbReference type="ARBA" id="ARBA00011655"/>
    </source>
</evidence>
<dbReference type="Gene3D" id="6.10.140.1060">
    <property type="match status" value="1"/>
</dbReference>
<keyword evidence="9" id="KW-0067">ATP-binding</keyword>
<dbReference type="InterPro" id="IPR024317">
    <property type="entry name" value="Dynein_heavy_chain_D4_dom"/>
</dbReference>
<dbReference type="Pfam" id="PF12781">
    <property type="entry name" value="AAA_9"/>
    <property type="match status" value="1"/>
</dbReference>
<dbReference type="InterPro" id="IPR043157">
    <property type="entry name" value="Dynein_AAA1S"/>
</dbReference>
<dbReference type="InterPro" id="IPR027417">
    <property type="entry name" value="P-loop_NTPase"/>
</dbReference>
<dbReference type="PANTHER" id="PTHR46532:SF4">
    <property type="entry name" value="AAA+ ATPASE DOMAIN-CONTAINING PROTEIN"/>
    <property type="match status" value="1"/>
</dbReference>
<evidence type="ECO:0000256" key="11">
    <source>
        <dbReference type="ARBA" id="ARBA00023054"/>
    </source>
</evidence>
<dbReference type="InterPro" id="IPR041228">
    <property type="entry name" value="Dynein_C"/>
</dbReference>
<keyword evidence="12" id="KW-0505">Motor protein</keyword>
<dbReference type="Gene3D" id="1.10.8.720">
    <property type="entry name" value="Region D6 of dynein motor"/>
    <property type="match status" value="1"/>
</dbReference>
<dbReference type="FunFam" id="1.10.472.130:FF:000002">
    <property type="entry name" value="Cytoplasmic dynein heavy chain 1"/>
    <property type="match status" value="1"/>
</dbReference>
<dbReference type="FunFam" id="1.20.140.100:FF:000002">
    <property type="entry name" value="Cytoplasmic dynein heavy chain 1"/>
    <property type="match status" value="1"/>
</dbReference>
<dbReference type="Gene3D" id="1.20.140.100">
    <property type="entry name" value="Dynein heavy chain, N-terminal domain 2"/>
    <property type="match status" value="1"/>
</dbReference>
<dbReference type="FunFam" id="3.10.490.20:FF:000004">
    <property type="entry name" value="Cytoplasmic dynein heavy chain 2"/>
    <property type="match status" value="1"/>
</dbReference>
<dbReference type="FunFam" id="1.10.287.2620:FF:000001">
    <property type="entry name" value="Cytoplasmic dynein heavy chain 1"/>
    <property type="match status" value="1"/>
</dbReference>
<evidence type="ECO:0000256" key="1">
    <source>
        <dbReference type="ARBA" id="ARBA00004245"/>
    </source>
</evidence>
<feature type="coiled-coil region" evidence="15">
    <location>
        <begin position="810"/>
        <end position="837"/>
    </location>
</feature>
<dbReference type="SMART" id="SM00382">
    <property type="entry name" value="AAA"/>
    <property type="match status" value="4"/>
</dbReference>
<dbReference type="FunFam" id="1.10.8.720:FF:000003">
    <property type="entry name" value="Cytoplasmic dynein heavy chain 2"/>
    <property type="match status" value="1"/>
</dbReference>
<dbReference type="Pfam" id="PF17852">
    <property type="entry name" value="Dynein_AAA_lid"/>
    <property type="match status" value="1"/>
</dbReference>
<dbReference type="Gene3D" id="1.20.920.20">
    <property type="match status" value="2"/>
</dbReference>
<protein>
    <recommendedName>
        <fullName evidence="4">Dynein heavy chain, cytoplasmic</fullName>
    </recommendedName>
    <alternativeName>
        <fullName evidence="14">Dynein heavy chain, cytosolic</fullName>
    </alternativeName>
</protein>
<evidence type="ECO:0000256" key="12">
    <source>
        <dbReference type="ARBA" id="ARBA00023175"/>
    </source>
</evidence>
<dbReference type="InterPro" id="IPR003593">
    <property type="entry name" value="AAA+_ATPase"/>
</dbReference>
<dbReference type="FunFam" id="3.40.50.300:FF:000373">
    <property type="entry name" value="Cytoplasmic dynein heavy chain 2"/>
    <property type="match status" value="1"/>
</dbReference>
<dbReference type="FunFam" id="3.40.50.300:FF:000517">
    <property type="entry name" value="Cytoplasmic dynein heavy chain 1"/>
    <property type="match status" value="1"/>
</dbReference>
<dbReference type="GO" id="GO:0005874">
    <property type="term" value="C:microtubule"/>
    <property type="evidence" value="ECO:0007669"/>
    <property type="project" value="UniProtKB-KW"/>
</dbReference>
<dbReference type="FunFam" id="1.10.8.1220:FF:000002">
    <property type="entry name" value="cytoplasmic dynein 1 heavy chain 1-like"/>
    <property type="match status" value="1"/>
</dbReference>
<dbReference type="InterPro" id="IPR013594">
    <property type="entry name" value="Dynein_heavy_tail"/>
</dbReference>
<evidence type="ECO:0000259" key="16">
    <source>
        <dbReference type="SMART" id="SM00382"/>
    </source>
</evidence>
<dbReference type="Pfam" id="PF22597">
    <property type="entry name" value="DYN_lid"/>
    <property type="match status" value="1"/>
</dbReference>
<evidence type="ECO:0000256" key="10">
    <source>
        <dbReference type="ARBA" id="ARBA00023017"/>
    </source>
</evidence>
<dbReference type="InterPro" id="IPR024743">
    <property type="entry name" value="Dynein_HC_stalk"/>
</dbReference>
<dbReference type="InterPro" id="IPR042219">
    <property type="entry name" value="AAA_lid_11_sf"/>
</dbReference>
<dbReference type="FunFam" id="1.20.58.1120:FF:000003">
    <property type="entry name" value="Cytoplasmic dynein heavy chain 1"/>
    <property type="match status" value="1"/>
</dbReference>
<proteinExistence type="evidence at transcript level"/>
<dbReference type="Pfam" id="PF18198">
    <property type="entry name" value="AAA_lid_11"/>
    <property type="match status" value="1"/>
</dbReference>
<dbReference type="InterPro" id="IPR013602">
    <property type="entry name" value="Dynein_heavy_linker"/>
</dbReference>
<dbReference type="InterPro" id="IPR043160">
    <property type="entry name" value="Dynein_C_barrel"/>
</dbReference>
<keyword evidence="11 15" id="KW-0175">Coiled coil</keyword>
<dbReference type="Gene3D" id="3.20.180.20">
    <property type="entry name" value="Dynein heavy chain, N-terminal domain 2"/>
    <property type="match status" value="1"/>
</dbReference>
<sequence>MATGEEPIVASSTAGSPVSVDKLSNFVIRCSLAVLYETEGAEESLREAIANGLEFLKTFIHDPSQKTLVLKKESEGDEDRPSQLRCSFGLSVSYSGFDSIVFMKIGTIVEDQKPMHTQVCMLNFNQDTPLETLHSYMKDAVAPFFDSYVRSSGRAERDGDKLVPTVQKKFNELEVSLRHLQQNIDIPEVQLVVNADVMEAVKAAIAAKTKPSVDTFGSRLTNSTFLNALQKDVNRWKMDIQKVTSLDRDPTSGNALQEISFWLNLEYALSRIQLRRESPEIALTMDILKAGKRFQAVVGFDSDIQLKETTEKVKDYCNLMKDFPLNDLLAANSLDGIKSSITAIFQHMKRIRNTSYPPSRVVHLLEAISRDVLAQMTKVLGTHRLLLITYEDFEQTMTRSFEVFTCWDEEYDKLAGQLRDIAKRKRDELIKIGYRIGAHRQLQDRLTHLKEFRRQHEQLYSVITKVLVPSEGGSADGPSPTGDAPAIDEHFLQKEIVIAFDNVKVIDCLDLSPEGMAAWDAALKRYDERIDVVETRIAAHLRDQLGTAKNANEMFRIFSRYNALFVRAHIQGAIREYQAQLIQRVKEDIDGLHQKFKGQYAKSSAFRSGTARDIPPVAGSIIWAKQIDQQLTTYLQRVEAVLGKGWENHVEGQKLKADGDAFRQKLNTQQLFEEWKKKVESQPPVAGRIFAIGVRKTRTGELRSLQVNFQSDVIQLSKEVRNLRWMGFRVPLLLVNKSNQANQLYPHAVSLIDSVRTYEATCEKIAANEQVAPLVSAAKRDCQTAIQEGMQLEWSSFRLENYVRKFAEMVFGFQERVDEAIMQNEELEKEITQLASCDYSEETYTAILERVQKIVDDLSLHSYSNLPKWVAELDARVEEQLIKRLSDAITVWTTSLTSYSHDSASTSSVMGEEGSKGVQPRLDSVQLELRITNQVMYLNPPVEMARSKLIGQFHSWLSVITSLERIQSSRYQVGLVGSNNPSDASYSSLLGKLMQKDTQYLMTAFSSIDKVIGDVSDYVKVWLQYQSLWDMEQGTIYGHLGEDLAKWQQLLHEIKKSRATFDNTEIKKVFGPVMVHYGFVQKKVNDKYDTWHKDVLTRFGGMLGQNMQDFYGSVTKARTDLENHSVDAATTSEAVSFITLLQSLKRNMRGWELNVEVFRGGQKILDRQRFQYPSNWLYADNVDSEWAAFQEILKRKDNAMQTQVATLQGKIMAEDKAMEQRASDLLGEWEKGKPVQGNLRPDDALGKLQIFDGKFTRLKEERDNVDKAREALELDAGASSLTQDRILAGAEELQDLKVVWTELSKVWQKIDEMKEKPWITVAPRKIRQELEALLEQMKMMPNNLKTYSSYDYVLRMIKSYTKVNILVTELKSEALKDRHWKDLMKKLRVRWVMTDLILGQIWDVDLQRNEALVRDVILMAQGEMGLEVFLRQVREYWNSYQLEMVNYQSKCRLIKGWDDLFNKCKEHINQVAAMKLSPYYKVFEDEAVSWEDKLNRINALFDVWIDVQRRWVYLEGIFEGSTDIRHLLPTETQKFQSISTEFMSLMRRVAKSSQVMEVLTIPQVQKLLERLSDLLTKIQKALGEYLEKERAAFPRFYFVGDEDLMEIIGNSKNVARLQKHFKKMFAGVASVILNEDSTEVLGVTSREGEDVNFKKPVPIVDRRINEWLKSVEEHIRTTLAEQLGQSVESCKAFNVETPDSAKYLEWLDKYQVQVIDLTVQITWTANVELALTQAKGQDVAPLERVLRIVNGTMNVLADSVLQEQPYLRRKKIEHLITELVHQRGITRSLIKGRVSDVKQFEWLCQMRLYFDPKQSNMQRQLTVSMANANFFYGFEYLGVQEKLVQTPLTDRVYLTMTQALKEKLGGSPFGPAGTGKTESVKALGNQMGRFVLVFNCDERFDFQAMGRIFVGLCQVGAWGCFDEFNRLEERMLSAVSQQIQAIQEALKEQAHQTSEGVMDKTITVDLLGRMVKVSTDTGIFITMNPGYAGRSNLPDNLKQLFRSLAMTKPDRQLIAEVMLYSQGFRTAEVLSSKSVPFFNLCNEQLSNQSHYDFGLRALKSVLVSAGNVKRNRILNIREVKMEKGETLDEAAIAEQLPEQEILIQSICETMVPKLVAEDIPLLYSLLADVFPGVAHTRNEMSKLRKEVVNVCKEMHLVYGSGGDEGGNMWLEKVLQLYQIADLNHGLMMVGPSGSGKSTAWKVLLKALQNLEGTEGVAHVIDPKAITKEELYGVLDPNTREWTDGIFTHILRRIIDNVRGEIHKRQWIIFDGDVDPEWVENLNSVLDDNKLLTLPNGERLSLPPNVRIMFEVENLKYATLATVSRCGMVWFSEEVLTSEMIFDNFLNSLRHISIDEGDDYVTRGKTDVISPEMQVQKDTADIISSHFQSGGLVMKALEYAEGLDHIMEFTKLRVLNALFSMIHQIIRNMNRYNHTHPDFPMEADQLERYASRSLIYCLLWSFTGDSKLKSRQDLGNFIRSVTTISLPSASIPIIDYEVNIQGEWVPWQSNVPKIEVETHKVGSPDIVVPTLDTVRHESLLNTWLAEHKPMVLCGPPGSGKTMTLLSALRMLPDFEVIGLNFSSATTPELLLKTFEQYCEFRKTPNGMVMAPIQMGKWLVFFCDEINLPNLDKYGTQRVISFMRQIVEHNGFYRTSDRTWIKMERVQFVGACNPPTDPGRKPMSQRFLRHVPVVYVDYPGHQSLVQIYGTFNRAMLRLVPSLRTFADPLTEAMVEFYTMSQEHFTQDMQPHYVYSPRELTRWVKGIYEAVKPCENLSVEGLVRIWAHEALRLFQDRLIYDEERSWTENNINSVAVKYFPSIDRQAALGRPILFSDWLTKDYLPVNREELKEYVQARLKVFYEEELDVPLVLFDEVLEHVLRIDRIFKQQQGHLLLIGVSGSGKTTLSRFVAWINGLSIVQVKVHNKYTAADFDDDLRSVLRRTGCKAEKVVFIMDESNVLDSSFLERINTLLANGEVPGLFEGDELATLMTQCKEASQKEGLMLDSSEELYKWFTFQVMKNLHVVFTMNPSTEGLKDRASTSPALFNRCVLNWFGDWSTNAFYQVGMEFTTRLDIDRSDYISPDFFPVVYSSLPGTPTHRQAVVNAFVHIHQTMHQANAKLMKRGGNSITVSPRNYLDFIHHYVKLYNEKRSDLEEQQLHLNVGLQKIQDTVEQVEELQSSLSIKKIELEKKNTLANHKLKQMVHDQQEAEKKKATSQEIQEALHVQNQEISEKKEVVLTDLSMVEPTVREAEQAVQSIKKKDLVEVKNFPNPPKLVKLAMESICMLIGQPTTDWKAIRGIVMGDNFIQSVVKFQTDEMSDDQRNRMKREYLSDPLYNYENVYRASRACGPLVKWAIAQVSYADMLNKVEPLRNELDQLERDAQETRVKGEEIENLIVQLEKSIGQYKEEYANLISEANAIKTDLEKVETKVTRSKALLSNLAEEQERWKSGSEVFKSQMSTIVGDVLLTSGFIAYAGYFDQHLRRSLYSSWIQHLKQANISFRPDLARLEYLSTADDRLQWQKNDLPTDDLCVENAIMLKRFNRYPLIIDPSGQATEFLLNEYKGKKIMKTSFLDDAFRKNLESALRFGTPLLVQDVENYDPILNPVLNREVRRTGGRVLITLGDQDIDLSPSFTIFLSTRDPTAAFPPDLCSRVTFVNFTVTRGSLQSQCLHQVLKAERPDVDEKRSDLMKLQGEYLLRLRHLEQSLLNALNEAKGRILDNDDIISQLETLKREAGEVTRKMEETDVIMAEVERVSQEYAPLASSCSSIYFTIEGLSQIHFLYQFSLKFFLDVFSYVLTSNPKLKGVVDHKKRLMIITKELFQTVYNRVAQGMLHDDRIVLAMLLGRLFVKIDLKEHYNEEFEYLLRGKDSIRSDSRCKEYQGLSSEQVAAMDHLSENVKGFETLRNFISNQEFRSWLDVPTPERNVPTCWRRDDMAPAGEGLYQLLVVQVFRPDRFTAMMSIFISTVMGETFLQACEQEVNLATVVEEEISPKTPMILASVVGFDASGRVDDLAAQLSRQCTPVAMGSVEGFALAEKAISSASKTGRWVMLKNVHLAPQWLVQMEKKLHSISPHSGFRLFLTMEINPRVPVNLLRVSRIATFEPPPGVKANLLRTFSAVSATRMARKPVERAKMYFILAWLHAVIQERLHYAPLGWAKKYEFNESDLKMSCDTMDTWLDMAAQGRSNVPPEKIPWTALCTLLSQCIYGGRIDNDFDQKLLNNFVLKLFSSASFNSGFALMKDVPGLPDQQISMPEGIRREDFAQWIDALPDSQTPAWLGLPNTAQKIMLQSKGAAVITKLLKMQLLSDEEEVMTSLESEQGKKSLSAGDGRPSWMLALLTTAQKWIAILPQKLDPLRRTADSLKDPMFRFFEREISSGRKLLKIVCRDLLDVVKVCEGKMKQTNYLRTLINDLVKGIIPDTWKRYTVPPGLTVLHWVTDFSKRIEQLQKISALADKGGTKSLRMAQVWLGGLFSPEAYVTASRQHVAQENKWSLEELQLRIHVGSDVTETKDSFSILGLRAVGANIKGTKAMLTPEVAIELPLSLLSWTRVSSDAKPSANKVTLPFYLLQTRSELLFTADFEADTSNFYERGVAVVCSSL</sequence>
<dbReference type="GO" id="GO:0005858">
    <property type="term" value="C:axonemal dynein complex"/>
    <property type="evidence" value="ECO:0007669"/>
    <property type="project" value="TreeGrafter"/>
</dbReference>
<dbReference type="FunFam" id="1.20.1270.280:FF:000004">
    <property type="entry name" value="Cytoplasmic dynein heavy chain 2"/>
    <property type="match status" value="1"/>
</dbReference>
<dbReference type="Pfam" id="PF12780">
    <property type="entry name" value="AAA_8"/>
    <property type="match status" value="1"/>
</dbReference>
<feature type="domain" description="AAA+ ATPase" evidence="16">
    <location>
        <begin position="2182"/>
        <end position="2412"/>
    </location>
</feature>
<evidence type="ECO:0000256" key="9">
    <source>
        <dbReference type="ARBA" id="ARBA00022840"/>
    </source>
</evidence>
<dbReference type="Gene3D" id="1.10.8.710">
    <property type="match status" value="1"/>
</dbReference>
<evidence type="ECO:0000256" key="5">
    <source>
        <dbReference type="ARBA" id="ARBA00022490"/>
    </source>
</evidence>
<dbReference type="GO" id="GO:0008569">
    <property type="term" value="F:minus-end-directed microtubule motor activity"/>
    <property type="evidence" value="ECO:0007669"/>
    <property type="project" value="InterPro"/>
</dbReference>
<keyword evidence="13" id="KW-0206">Cytoskeleton</keyword>
<dbReference type="Pfam" id="PF18199">
    <property type="entry name" value="Dynein_C"/>
    <property type="match status" value="1"/>
</dbReference>
<dbReference type="Gene3D" id="1.10.287.2620">
    <property type="match status" value="1"/>
</dbReference>
<dbReference type="InterPro" id="IPR042228">
    <property type="entry name" value="Dynein_linker_3"/>
</dbReference>
<dbReference type="FunFam" id="1.20.920.20:FF:000002">
    <property type="entry name" value="Cytoplasmic dynein 1 heavy chain"/>
    <property type="match status" value="1"/>
</dbReference>
<dbReference type="CDD" id="cd00009">
    <property type="entry name" value="AAA"/>
    <property type="match status" value="2"/>
</dbReference>
<dbReference type="Pfam" id="PF12774">
    <property type="entry name" value="AAA_6"/>
    <property type="match status" value="1"/>
</dbReference>
<evidence type="ECO:0000256" key="2">
    <source>
        <dbReference type="ARBA" id="ARBA00008887"/>
    </source>
</evidence>
<dbReference type="GO" id="GO:0005524">
    <property type="term" value="F:ATP binding"/>
    <property type="evidence" value="ECO:0007669"/>
    <property type="project" value="UniProtKB-KW"/>
</dbReference>
<dbReference type="Pfam" id="PF12777">
    <property type="entry name" value="MT"/>
    <property type="match status" value="1"/>
</dbReference>
<dbReference type="Gene3D" id="1.20.1270.280">
    <property type="match status" value="1"/>
</dbReference>
<dbReference type="Gene3D" id="1.10.472.130">
    <property type="match status" value="1"/>
</dbReference>
<keyword evidence="8" id="KW-0547">Nucleotide-binding</keyword>
<feature type="domain" description="AAA+ ATPase" evidence="16">
    <location>
        <begin position="1865"/>
        <end position="2019"/>
    </location>
</feature>
<dbReference type="GO" id="GO:0045505">
    <property type="term" value="F:dynein intermediate chain binding"/>
    <property type="evidence" value="ECO:0007669"/>
    <property type="project" value="InterPro"/>
</dbReference>
<accession>A0A9F1UCS1</accession>
<keyword evidence="7" id="KW-0677">Repeat</keyword>
<feature type="coiled-coil region" evidence="15">
    <location>
        <begin position="3360"/>
        <end position="3443"/>
    </location>
</feature>
<dbReference type="Pfam" id="PF08393">
    <property type="entry name" value="DHC_N2"/>
    <property type="match status" value="1"/>
</dbReference>
<dbReference type="Pfam" id="PF12775">
    <property type="entry name" value="AAA_7"/>
    <property type="match status" value="1"/>
</dbReference>
<organism evidence="17">
    <name type="scientific">Halisarca dujardinii</name>
    <name type="common">Dujardin's slime sponge</name>
    <dbReference type="NCBI Taxonomy" id="2583056"/>
    <lineage>
        <taxon>Eukaryota</taxon>
        <taxon>Metazoa</taxon>
        <taxon>Porifera</taxon>
        <taxon>Demospongiae</taxon>
        <taxon>Verongimorpha</taxon>
        <taxon>Chondrillida</taxon>
        <taxon>Halisarcidae</taxon>
        <taxon>Halisarca</taxon>
    </lineage>
</organism>
<comment type="subunit">
    <text evidence="3">Consists of at least two heavy chains and a number of intermediate and light chains.</text>
</comment>
<evidence type="ECO:0000256" key="4">
    <source>
        <dbReference type="ARBA" id="ARBA00022197"/>
    </source>
</evidence>
<reference evidence="17" key="1">
    <citation type="submission" date="2022-03" db="EMBL/GenBank/DDBJ databases">
        <authorList>
            <person name="Mikhailov K."/>
            <person name="Kravchuk O."/>
            <person name="Lyupina Y."/>
            <person name="Adameyko K."/>
        </authorList>
    </citation>
    <scope>NUCLEOTIDE SEQUENCE</scope>
</reference>
<comment type="similarity">
    <text evidence="2">Belongs to the dynein heavy chain family.</text>
</comment>
<dbReference type="GO" id="GO:0051959">
    <property type="term" value="F:dynein light intermediate chain binding"/>
    <property type="evidence" value="ECO:0007669"/>
    <property type="project" value="InterPro"/>
</dbReference>
<dbReference type="Gene3D" id="1.10.8.1220">
    <property type="match status" value="1"/>
</dbReference>
<dbReference type="EMBL" id="OM982416">
    <property type="protein sequence ID" value="WAW84825.1"/>
    <property type="molecule type" value="mRNA"/>
</dbReference>
<evidence type="ECO:0000256" key="14">
    <source>
        <dbReference type="ARBA" id="ARBA00033439"/>
    </source>
</evidence>
<dbReference type="InterPro" id="IPR054354">
    <property type="entry name" value="DYNC2H1-like_lid"/>
</dbReference>
<evidence type="ECO:0000256" key="15">
    <source>
        <dbReference type="SAM" id="Coils"/>
    </source>
</evidence>
<evidence type="ECO:0000256" key="8">
    <source>
        <dbReference type="ARBA" id="ARBA00022741"/>
    </source>
</evidence>
<comment type="subcellular location">
    <subcellularLocation>
        <location evidence="1">Cytoplasm</location>
        <location evidence="1">Cytoskeleton</location>
    </subcellularLocation>
</comment>
<evidence type="ECO:0000256" key="13">
    <source>
        <dbReference type="ARBA" id="ARBA00023212"/>
    </source>
</evidence>
<keyword evidence="10" id="KW-0243">Dynein</keyword>
<dbReference type="InterPro" id="IPR041466">
    <property type="entry name" value="Dynein_AAA5_ext"/>
</dbReference>
<evidence type="ECO:0000313" key="17">
    <source>
        <dbReference type="EMBL" id="WAW84825.1"/>
    </source>
</evidence>
<dbReference type="FunFam" id="3.40.50.300:FF:000122">
    <property type="entry name" value="Cytoplasmic dynein 1 heavy chain"/>
    <property type="match status" value="1"/>
</dbReference>
<keyword evidence="5" id="KW-0963">Cytoplasm</keyword>
<evidence type="ECO:0000256" key="6">
    <source>
        <dbReference type="ARBA" id="ARBA00022701"/>
    </source>
</evidence>
<dbReference type="InterPro" id="IPR026983">
    <property type="entry name" value="DHC"/>
</dbReference>
<dbReference type="Gene3D" id="1.20.920.30">
    <property type="match status" value="1"/>
</dbReference>
<name>A0A9F1UCS1_HALDU</name>
<dbReference type="InterPro" id="IPR035699">
    <property type="entry name" value="AAA_6"/>
</dbReference>
<dbReference type="Gene3D" id="1.20.58.1120">
    <property type="match status" value="1"/>
</dbReference>
<dbReference type="SUPFAM" id="SSF52540">
    <property type="entry name" value="P-loop containing nucleoside triphosphate hydrolases"/>
    <property type="match status" value="4"/>
</dbReference>
<dbReference type="Gene3D" id="3.40.50.300">
    <property type="entry name" value="P-loop containing nucleotide triphosphate hydrolases"/>
    <property type="match status" value="5"/>
</dbReference>
<dbReference type="FunFam" id="3.20.180.20:FF:000002">
    <property type="entry name" value="Cytoplasmic dynein heavy chain 1"/>
    <property type="match status" value="1"/>
</dbReference>
<dbReference type="InterPro" id="IPR042222">
    <property type="entry name" value="Dynein_2_N"/>
</dbReference>
<evidence type="ECO:0000256" key="7">
    <source>
        <dbReference type="ARBA" id="ARBA00022737"/>
    </source>
</evidence>
<dbReference type="Pfam" id="PF08385">
    <property type="entry name" value="DHC_N1"/>
    <property type="match status" value="1"/>
</dbReference>